<dbReference type="InterPro" id="IPR011011">
    <property type="entry name" value="Znf_FYVE_PHD"/>
</dbReference>
<dbReference type="PROSITE" id="PS50016">
    <property type="entry name" value="ZF_PHD_2"/>
    <property type="match status" value="1"/>
</dbReference>
<dbReference type="AlphaFoldDB" id="A0AAE1QPL0"/>
<evidence type="ECO:0000256" key="1">
    <source>
        <dbReference type="ARBA" id="ARBA00022723"/>
    </source>
</evidence>
<dbReference type="SUPFAM" id="SSF57903">
    <property type="entry name" value="FYVE/PHD zinc finger"/>
    <property type="match status" value="1"/>
</dbReference>
<feature type="compositionally biased region" description="Basic and acidic residues" evidence="5">
    <location>
        <begin position="1"/>
        <end position="10"/>
    </location>
</feature>
<dbReference type="CDD" id="cd15674">
    <property type="entry name" value="ePHD_PHF14"/>
    <property type="match status" value="1"/>
</dbReference>
<protein>
    <recommendedName>
        <fullName evidence="10">PHD finger protein 14</fullName>
    </recommendedName>
</protein>
<dbReference type="PANTHER" id="PTHR13793">
    <property type="entry name" value="PHD FINGER PROTEINS"/>
    <property type="match status" value="1"/>
</dbReference>
<dbReference type="Proteomes" id="UP001291623">
    <property type="component" value="Unassembled WGS sequence"/>
</dbReference>
<feature type="domain" description="PHD-type" evidence="7">
    <location>
        <begin position="216"/>
        <end position="335"/>
    </location>
</feature>
<comment type="caution">
    <text evidence="8">The sequence shown here is derived from an EMBL/GenBank/DDBJ whole genome shotgun (WGS) entry which is preliminary data.</text>
</comment>
<evidence type="ECO:0000256" key="2">
    <source>
        <dbReference type="ARBA" id="ARBA00022771"/>
    </source>
</evidence>
<keyword evidence="9" id="KW-1185">Reference proteome</keyword>
<evidence type="ECO:0000259" key="7">
    <source>
        <dbReference type="PROSITE" id="PS51805"/>
    </source>
</evidence>
<accession>A0AAE1QPL0</accession>
<dbReference type="GO" id="GO:0006357">
    <property type="term" value="P:regulation of transcription by RNA polymerase II"/>
    <property type="evidence" value="ECO:0007669"/>
    <property type="project" value="TreeGrafter"/>
</dbReference>
<gene>
    <name evidence="8" type="ORF">RND71_043873</name>
</gene>
<feature type="compositionally biased region" description="Acidic residues" evidence="5">
    <location>
        <begin position="46"/>
        <end position="73"/>
    </location>
</feature>
<evidence type="ECO:0000313" key="8">
    <source>
        <dbReference type="EMBL" id="KAK4337416.1"/>
    </source>
</evidence>
<dbReference type="GO" id="GO:0005634">
    <property type="term" value="C:nucleus"/>
    <property type="evidence" value="ECO:0007669"/>
    <property type="project" value="UniProtKB-ARBA"/>
</dbReference>
<keyword evidence="2 4" id="KW-0863">Zinc-finger</keyword>
<evidence type="ECO:0000256" key="3">
    <source>
        <dbReference type="ARBA" id="ARBA00022833"/>
    </source>
</evidence>
<dbReference type="InterPro" id="IPR001965">
    <property type="entry name" value="Znf_PHD"/>
</dbReference>
<dbReference type="InterPro" id="IPR013083">
    <property type="entry name" value="Znf_RING/FYVE/PHD"/>
</dbReference>
<dbReference type="InterPro" id="IPR050701">
    <property type="entry name" value="Histone_Mod_Regulator"/>
</dbReference>
<feature type="region of interest" description="Disordered" evidence="5">
    <location>
        <begin position="1"/>
        <end position="92"/>
    </location>
</feature>
<dbReference type="EMBL" id="JAVYJV010000028">
    <property type="protein sequence ID" value="KAK4337416.1"/>
    <property type="molecule type" value="Genomic_DNA"/>
</dbReference>
<sequence>MFKSMIDRDPKKRKVKPNSKNYGMLNLDLFGETSSEDEDYQPKDIPEEDDENISESDENVDNAESDSNDDDESKDSNNSSGSESEPEEKFKVNDYSNLYSIAGTTSTEKKTSITFKLNNSSSSKNSLNSLSLLKPKQENSDIKYKKLFICSICLSDESLEIDEIVECDCCSITVHESCYGLINPNEEVESLDSDASSNTTEPWFCDACKANSSVVDLNCELCPIQGGIFKQTETGRWVHLVCALYINGVAFSNTQQLSGITLFEMNYERWGLRSCVLCEDERFARTGVCISCDAGMCRNYFHVTCAQAHGLLCDAQNSDEAEVVDPFYAHCKQHALEKHVVKVKKRNYLALQLRLKQIRSSDNKMDERILKCLEKQNLVVGNVLNVPQKKKKKKKNNHKFQ</sequence>
<evidence type="ECO:0000256" key="5">
    <source>
        <dbReference type="SAM" id="MobiDB-lite"/>
    </source>
</evidence>
<keyword evidence="3" id="KW-0862">Zinc</keyword>
<keyword evidence="1" id="KW-0479">Metal-binding</keyword>
<evidence type="ECO:0000313" key="9">
    <source>
        <dbReference type="Proteomes" id="UP001291623"/>
    </source>
</evidence>
<dbReference type="Gene3D" id="3.30.40.10">
    <property type="entry name" value="Zinc/RING finger domain, C3HC4 (zinc finger)"/>
    <property type="match status" value="2"/>
</dbReference>
<evidence type="ECO:0000259" key="6">
    <source>
        <dbReference type="PROSITE" id="PS50016"/>
    </source>
</evidence>
<dbReference type="SMART" id="SM00249">
    <property type="entry name" value="PHD"/>
    <property type="match status" value="2"/>
</dbReference>
<proteinExistence type="predicted"/>
<dbReference type="InterPro" id="IPR019787">
    <property type="entry name" value="Znf_PHD-finger"/>
</dbReference>
<feature type="domain" description="PHD-type" evidence="6">
    <location>
        <begin position="147"/>
        <end position="211"/>
    </location>
</feature>
<dbReference type="PANTHER" id="PTHR13793:SF150">
    <property type="entry name" value="PHD FINGER PROTEIN 14"/>
    <property type="match status" value="1"/>
</dbReference>
<dbReference type="PROSITE" id="PS51805">
    <property type="entry name" value="EPHD"/>
    <property type="match status" value="1"/>
</dbReference>
<dbReference type="Pfam" id="PF13832">
    <property type="entry name" value="zf-HC5HC2H_2"/>
    <property type="match status" value="1"/>
</dbReference>
<organism evidence="8 9">
    <name type="scientific">Anisodus tanguticus</name>
    <dbReference type="NCBI Taxonomy" id="243964"/>
    <lineage>
        <taxon>Eukaryota</taxon>
        <taxon>Viridiplantae</taxon>
        <taxon>Streptophyta</taxon>
        <taxon>Embryophyta</taxon>
        <taxon>Tracheophyta</taxon>
        <taxon>Spermatophyta</taxon>
        <taxon>Magnoliopsida</taxon>
        <taxon>eudicotyledons</taxon>
        <taxon>Gunneridae</taxon>
        <taxon>Pentapetalae</taxon>
        <taxon>asterids</taxon>
        <taxon>lamiids</taxon>
        <taxon>Solanales</taxon>
        <taxon>Solanaceae</taxon>
        <taxon>Solanoideae</taxon>
        <taxon>Hyoscyameae</taxon>
        <taxon>Anisodus</taxon>
    </lineage>
</organism>
<name>A0AAE1QPL0_9SOLA</name>
<dbReference type="InterPro" id="IPR034732">
    <property type="entry name" value="EPHD"/>
</dbReference>
<evidence type="ECO:0000256" key="4">
    <source>
        <dbReference type="PROSITE-ProRule" id="PRU00146"/>
    </source>
</evidence>
<reference evidence="8" key="1">
    <citation type="submission" date="2023-12" db="EMBL/GenBank/DDBJ databases">
        <title>Genome assembly of Anisodus tanguticus.</title>
        <authorList>
            <person name="Wang Y.-J."/>
        </authorList>
    </citation>
    <scope>NUCLEOTIDE SEQUENCE</scope>
    <source>
        <strain evidence="8">KB-2021</strain>
        <tissue evidence="8">Leaf</tissue>
    </source>
</reference>
<dbReference type="GO" id="GO:0008270">
    <property type="term" value="F:zinc ion binding"/>
    <property type="evidence" value="ECO:0007669"/>
    <property type="project" value="UniProtKB-KW"/>
</dbReference>
<evidence type="ECO:0008006" key="10">
    <source>
        <dbReference type="Google" id="ProtNLM"/>
    </source>
</evidence>